<evidence type="ECO:0000259" key="2">
    <source>
        <dbReference type="Pfam" id="PF13478"/>
    </source>
</evidence>
<keyword evidence="4" id="KW-1185">Reference proteome</keyword>
<dbReference type="AlphaFoldDB" id="A0A840ICW0"/>
<dbReference type="RefSeq" id="WP_183340790.1">
    <property type="nucleotide sequence ID" value="NZ_JACHNU010000001.1"/>
</dbReference>
<dbReference type="EMBL" id="JACHNU010000001">
    <property type="protein sequence ID" value="MBB4662081.1"/>
    <property type="molecule type" value="Genomic_DNA"/>
</dbReference>
<evidence type="ECO:0000313" key="3">
    <source>
        <dbReference type="EMBL" id="MBB4662081.1"/>
    </source>
</evidence>
<dbReference type="InterPro" id="IPR027051">
    <property type="entry name" value="XdhC_Rossmann_dom"/>
</dbReference>
<proteinExistence type="predicted"/>
<feature type="domain" description="XdhC Rossmann" evidence="2">
    <location>
        <begin position="122"/>
        <end position="240"/>
    </location>
</feature>
<dbReference type="PANTHER" id="PTHR30388">
    <property type="entry name" value="ALDEHYDE OXIDOREDUCTASE MOLYBDENUM COFACTOR ASSEMBLY PROTEIN"/>
    <property type="match status" value="1"/>
</dbReference>
<comment type="caution">
    <text evidence="3">The sequence shown here is derived from an EMBL/GenBank/DDBJ whole genome shotgun (WGS) entry which is preliminary data.</text>
</comment>
<sequence>MSAAEPIARRAELLRADGMPYVEATIVRVEHPASVRPGDAALVEADGTIDGFLGGHCAQASVRLHAARVLETGEPLLLRIVPEPAPGGAAAPDDGTAVEHNPCLSGGAFDVFLQPRLPAPRMVVVGDAPIARALGELARAAGYEVAAVAAEEAERARPAAGDAACVVAAHGVGDEAGALAAALREGVPYVALVASARRGAAVLDALEAPDELRDRVHVPAGLDIGAQTPVEVALSILAELVAERRAAPVLTGRDGRP</sequence>
<dbReference type="InterPro" id="IPR003777">
    <property type="entry name" value="XdhC_CoxI"/>
</dbReference>
<reference evidence="3 4" key="1">
    <citation type="submission" date="2020-08" db="EMBL/GenBank/DDBJ databases">
        <title>Genomic Encyclopedia of Archaeal and Bacterial Type Strains, Phase II (KMG-II): from individual species to whole genera.</title>
        <authorList>
            <person name="Goeker M."/>
        </authorList>
    </citation>
    <scope>NUCLEOTIDE SEQUENCE [LARGE SCALE GENOMIC DNA]</scope>
    <source>
        <strain evidence="3 4">DSM 23288</strain>
    </source>
</reference>
<dbReference type="Gene3D" id="3.40.50.720">
    <property type="entry name" value="NAD(P)-binding Rossmann-like Domain"/>
    <property type="match status" value="1"/>
</dbReference>
<feature type="domain" description="XdhC- CoxI" evidence="1">
    <location>
        <begin position="15"/>
        <end position="79"/>
    </location>
</feature>
<accession>A0A840ICW0</accession>
<organism evidence="3 4">
    <name type="scientific">Conexibacter arvalis</name>
    <dbReference type="NCBI Taxonomy" id="912552"/>
    <lineage>
        <taxon>Bacteria</taxon>
        <taxon>Bacillati</taxon>
        <taxon>Actinomycetota</taxon>
        <taxon>Thermoleophilia</taxon>
        <taxon>Solirubrobacterales</taxon>
        <taxon>Conexibacteraceae</taxon>
        <taxon>Conexibacter</taxon>
    </lineage>
</organism>
<name>A0A840ICW0_9ACTN</name>
<dbReference type="Pfam" id="PF02625">
    <property type="entry name" value="XdhC_CoxI"/>
    <property type="match status" value="1"/>
</dbReference>
<dbReference type="Pfam" id="PF13478">
    <property type="entry name" value="XdhC_C"/>
    <property type="match status" value="1"/>
</dbReference>
<dbReference type="Proteomes" id="UP000585272">
    <property type="component" value="Unassembled WGS sequence"/>
</dbReference>
<evidence type="ECO:0000313" key="4">
    <source>
        <dbReference type="Proteomes" id="UP000585272"/>
    </source>
</evidence>
<evidence type="ECO:0000259" key="1">
    <source>
        <dbReference type="Pfam" id="PF02625"/>
    </source>
</evidence>
<dbReference type="PANTHER" id="PTHR30388:SF4">
    <property type="entry name" value="MOLYBDENUM COFACTOR INSERTION CHAPERONE PAOD"/>
    <property type="match status" value="1"/>
</dbReference>
<protein>
    <submittedName>
        <fullName evidence="3">Xanthine dehydrogenase accessory factor</fullName>
    </submittedName>
</protein>
<gene>
    <name evidence="3" type="ORF">BDZ31_001654</name>
</gene>
<dbReference type="InterPro" id="IPR052698">
    <property type="entry name" value="MoCofactor_Util/Proc"/>
</dbReference>